<sequence length="407" mass="46380">MKSLKIAFVVGVFPAISETFIVNQIGALKEQGHQVKIFCTREVNKPPVINPLVTKYKLLKLSTEFTPNGFLKKGKGFLGKFKILLKSSGTKAFFPLLKTFKYLTSGNIDRTNQQFFKVYFKYYLVVHRFDVVHVHFADNAVHLLEQLKRFNGKLVVTFHGYDAHNYPMDFFKELHGLNHINYTVNTNYIKQKVIQLGFPENKIQVLPVGLDTSLFKPECKSKKDSFIILFVGRLIPLKAPLLAIKIVEQLIEITDKKITFYIVGEGDSFFECKTYIEQNSLTEYIHLLGSKSQVEVKKLMDSSDVFLFPGIVDDRGHCEGQGLVIQEAQAMQVPVIVSDVGGMKEGVLDGITGYVLPTKDIKAFVDKLLFLKNNSERRKEMGENGRAFVVKNYDSRFLSEKLVHIYQ</sequence>
<evidence type="ECO:0000313" key="3">
    <source>
        <dbReference type="EMBL" id="RED48376.1"/>
    </source>
</evidence>
<evidence type="ECO:0000259" key="2">
    <source>
        <dbReference type="Pfam" id="PF13439"/>
    </source>
</evidence>
<protein>
    <submittedName>
        <fullName evidence="3">Colanic acid/amylovoran biosynthesis glycosyltransferase</fullName>
    </submittedName>
</protein>
<reference evidence="3 4" key="1">
    <citation type="submission" date="2018-07" db="EMBL/GenBank/DDBJ databases">
        <title>Genomic Encyclopedia of Type Strains, Phase III (KMG-III): the genomes of soil and plant-associated and newly described type strains.</title>
        <authorList>
            <person name="Whitman W."/>
        </authorList>
    </citation>
    <scope>NUCLEOTIDE SEQUENCE [LARGE SCALE GENOMIC DNA]</scope>
    <source>
        <strain evidence="3 4">CECT 8487</strain>
    </source>
</reference>
<dbReference type="InterPro" id="IPR001296">
    <property type="entry name" value="Glyco_trans_1"/>
</dbReference>
<dbReference type="AlphaFoldDB" id="A0A3D9HHE2"/>
<dbReference type="SUPFAM" id="SSF53756">
    <property type="entry name" value="UDP-Glycosyltransferase/glycogen phosphorylase"/>
    <property type="match status" value="1"/>
</dbReference>
<feature type="domain" description="Glycosyl transferase family 1" evidence="1">
    <location>
        <begin position="218"/>
        <end position="387"/>
    </location>
</feature>
<dbReference type="RefSeq" id="WP_116524023.1">
    <property type="nucleotide sequence ID" value="NZ_QRDX01000004.1"/>
</dbReference>
<accession>A0A3D9HHE2</accession>
<dbReference type="InterPro" id="IPR050194">
    <property type="entry name" value="Glycosyltransferase_grp1"/>
</dbReference>
<gene>
    <name evidence="3" type="ORF">DFQ02_104222</name>
</gene>
<dbReference type="PANTHER" id="PTHR45947:SF3">
    <property type="entry name" value="SULFOQUINOVOSYL TRANSFERASE SQD2"/>
    <property type="match status" value="1"/>
</dbReference>
<dbReference type="InterPro" id="IPR028098">
    <property type="entry name" value="Glyco_trans_4-like_N"/>
</dbReference>
<name>A0A3D9HHE2_9FLAO</name>
<dbReference type="Proteomes" id="UP000256629">
    <property type="component" value="Unassembled WGS sequence"/>
</dbReference>
<dbReference type="OrthoDB" id="832722at2"/>
<keyword evidence="4" id="KW-1185">Reference proteome</keyword>
<feature type="domain" description="Glycosyltransferase subfamily 4-like N-terminal" evidence="2">
    <location>
        <begin position="117"/>
        <end position="213"/>
    </location>
</feature>
<organism evidence="3 4">
    <name type="scientific">Seonamhaeicola aphaedonensis</name>
    <dbReference type="NCBI Taxonomy" id="1461338"/>
    <lineage>
        <taxon>Bacteria</taxon>
        <taxon>Pseudomonadati</taxon>
        <taxon>Bacteroidota</taxon>
        <taxon>Flavobacteriia</taxon>
        <taxon>Flavobacteriales</taxon>
        <taxon>Flavobacteriaceae</taxon>
    </lineage>
</organism>
<proteinExistence type="predicted"/>
<dbReference type="Pfam" id="PF13439">
    <property type="entry name" value="Glyco_transf_4"/>
    <property type="match status" value="1"/>
</dbReference>
<dbReference type="GO" id="GO:0016757">
    <property type="term" value="F:glycosyltransferase activity"/>
    <property type="evidence" value="ECO:0007669"/>
    <property type="project" value="InterPro"/>
</dbReference>
<dbReference type="Pfam" id="PF00534">
    <property type="entry name" value="Glycos_transf_1"/>
    <property type="match status" value="1"/>
</dbReference>
<evidence type="ECO:0000313" key="4">
    <source>
        <dbReference type="Proteomes" id="UP000256629"/>
    </source>
</evidence>
<dbReference type="Gene3D" id="3.40.50.2000">
    <property type="entry name" value="Glycogen Phosphorylase B"/>
    <property type="match status" value="2"/>
</dbReference>
<dbReference type="EMBL" id="QRDX01000004">
    <property type="protein sequence ID" value="RED48376.1"/>
    <property type="molecule type" value="Genomic_DNA"/>
</dbReference>
<evidence type="ECO:0000259" key="1">
    <source>
        <dbReference type="Pfam" id="PF00534"/>
    </source>
</evidence>
<comment type="caution">
    <text evidence="3">The sequence shown here is derived from an EMBL/GenBank/DDBJ whole genome shotgun (WGS) entry which is preliminary data.</text>
</comment>
<dbReference type="PANTHER" id="PTHR45947">
    <property type="entry name" value="SULFOQUINOVOSYL TRANSFERASE SQD2"/>
    <property type="match status" value="1"/>
</dbReference>
<keyword evidence="3" id="KW-0808">Transferase</keyword>